<dbReference type="EMBL" id="MU865918">
    <property type="protein sequence ID" value="KAK4453942.1"/>
    <property type="molecule type" value="Genomic_DNA"/>
</dbReference>
<evidence type="ECO:0000256" key="1">
    <source>
        <dbReference type="SAM" id="SignalP"/>
    </source>
</evidence>
<reference evidence="2" key="1">
    <citation type="journal article" date="2023" name="Mol. Phylogenet. Evol.">
        <title>Genome-scale phylogeny and comparative genomics of the fungal order Sordariales.</title>
        <authorList>
            <person name="Hensen N."/>
            <person name="Bonometti L."/>
            <person name="Westerberg I."/>
            <person name="Brannstrom I.O."/>
            <person name="Guillou S."/>
            <person name="Cros-Aarteil S."/>
            <person name="Calhoun S."/>
            <person name="Haridas S."/>
            <person name="Kuo A."/>
            <person name="Mondo S."/>
            <person name="Pangilinan J."/>
            <person name="Riley R."/>
            <person name="LaButti K."/>
            <person name="Andreopoulos B."/>
            <person name="Lipzen A."/>
            <person name="Chen C."/>
            <person name="Yan M."/>
            <person name="Daum C."/>
            <person name="Ng V."/>
            <person name="Clum A."/>
            <person name="Steindorff A."/>
            <person name="Ohm R.A."/>
            <person name="Martin F."/>
            <person name="Silar P."/>
            <person name="Natvig D.O."/>
            <person name="Lalanne C."/>
            <person name="Gautier V."/>
            <person name="Ament-Velasquez S.L."/>
            <person name="Kruys A."/>
            <person name="Hutchinson M.I."/>
            <person name="Powell A.J."/>
            <person name="Barry K."/>
            <person name="Miller A.N."/>
            <person name="Grigoriev I.V."/>
            <person name="Debuchy R."/>
            <person name="Gladieux P."/>
            <person name="Hiltunen Thoren M."/>
            <person name="Johannesson H."/>
        </authorList>
    </citation>
    <scope>NUCLEOTIDE SEQUENCE</scope>
    <source>
        <strain evidence="2">PSN243</strain>
    </source>
</reference>
<evidence type="ECO:0000313" key="2">
    <source>
        <dbReference type="EMBL" id="KAK4453942.1"/>
    </source>
</evidence>
<accession>A0AAV9H0T2</accession>
<feature type="chain" id="PRO_5043967570" description="Secreted protein" evidence="1">
    <location>
        <begin position="18"/>
        <end position="110"/>
    </location>
</feature>
<name>A0AAV9H0T2_9PEZI</name>
<organism evidence="2 3">
    <name type="scientific">Podospora aff. communis PSN243</name>
    <dbReference type="NCBI Taxonomy" id="3040156"/>
    <lineage>
        <taxon>Eukaryota</taxon>
        <taxon>Fungi</taxon>
        <taxon>Dikarya</taxon>
        <taxon>Ascomycota</taxon>
        <taxon>Pezizomycotina</taxon>
        <taxon>Sordariomycetes</taxon>
        <taxon>Sordariomycetidae</taxon>
        <taxon>Sordariales</taxon>
        <taxon>Podosporaceae</taxon>
        <taxon>Podospora</taxon>
    </lineage>
</organism>
<protein>
    <recommendedName>
        <fullName evidence="4">Secreted protein</fullName>
    </recommendedName>
</protein>
<comment type="caution">
    <text evidence="2">The sequence shown here is derived from an EMBL/GenBank/DDBJ whole genome shotgun (WGS) entry which is preliminary data.</text>
</comment>
<reference evidence="2" key="2">
    <citation type="submission" date="2023-05" db="EMBL/GenBank/DDBJ databases">
        <authorList>
            <consortium name="Lawrence Berkeley National Laboratory"/>
            <person name="Steindorff A."/>
            <person name="Hensen N."/>
            <person name="Bonometti L."/>
            <person name="Westerberg I."/>
            <person name="Brannstrom I.O."/>
            <person name="Guillou S."/>
            <person name="Cros-Aarteil S."/>
            <person name="Calhoun S."/>
            <person name="Haridas S."/>
            <person name="Kuo A."/>
            <person name="Mondo S."/>
            <person name="Pangilinan J."/>
            <person name="Riley R."/>
            <person name="Labutti K."/>
            <person name="Andreopoulos B."/>
            <person name="Lipzen A."/>
            <person name="Chen C."/>
            <person name="Yanf M."/>
            <person name="Daum C."/>
            <person name="Ng V."/>
            <person name="Clum A."/>
            <person name="Ohm R."/>
            <person name="Martin F."/>
            <person name="Silar P."/>
            <person name="Natvig D."/>
            <person name="Lalanne C."/>
            <person name="Gautier V."/>
            <person name="Ament-Velasquez S.L."/>
            <person name="Kruys A."/>
            <person name="Hutchinson M.I."/>
            <person name="Powell A.J."/>
            <person name="Barry K."/>
            <person name="Miller A.N."/>
            <person name="Grigoriev I.V."/>
            <person name="Debuchy R."/>
            <person name="Gladieux P."/>
            <person name="Thoren M.H."/>
            <person name="Johannesson H."/>
        </authorList>
    </citation>
    <scope>NUCLEOTIDE SEQUENCE</scope>
    <source>
        <strain evidence="2">PSN243</strain>
    </source>
</reference>
<feature type="signal peptide" evidence="1">
    <location>
        <begin position="1"/>
        <end position="17"/>
    </location>
</feature>
<dbReference type="AlphaFoldDB" id="A0AAV9H0T2"/>
<keyword evidence="1" id="KW-0732">Signal</keyword>
<sequence length="110" mass="11739">MSLTSIVLVHTVFSASARFLCAQKEAPRLVVALSVCSRGSLCLPRSAGRAGVRDWARPTGSAPCLGCQDCRRSPRPMTVCASAAIGLLRQSTCTPRSCFRQGTSRRLSVL</sequence>
<proteinExistence type="predicted"/>
<gene>
    <name evidence="2" type="ORF">QBC34DRAFT_393819</name>
</gene>
<keyword evidence="3" id="KW-1185">Reference proteome</keyword>
<evidence type="ECO:0000313" key="3">
    <source>
        <dbReference type="Proteomes" id="UP001321760"/>
    </source>
</evidence>
<evidence type="ECO:0008006" key="4">
    <source>
        <dbReference type="Google" id="ProtNLM"/>
    </source>
</evidence>
<dbReference type="Proteomes" id="UP001321760">
    <property type="component" value="Unassembled WGS sequence"/>
</dbReference>